<dbReference type="Proteomes" id="UP000317835">
    <property type="component" value="Chromosome"/>
</dbReference>
<feature type="compositionally biased region" description="Basic residues" evidence="1">
    <location>
        <begin position="54"/>
        <end position="63"/>
    </location>
</feature>
<feature type="compositionally biased region" description="Basic and acidic residues" evidence="1">
    <location>
        <begin position="27"/>
        <end position="44"/>
    </location>
</feature>
<evidence type="ECO:0000313" key="2">
    <source>
        <dbReference type="EMBL" id="QDV34032.1"/>
    </source>
</evidence>
<dbReference type="EMBL" id="CP036426">
    <property type="protein sequence ID" value="QDV34032.1"/>
    <property type="molecule type" value="Genomic_DNA"/>
</dbReference>
<name>A0A518GZM3_9BACT</name>
<evidence type="ECO:0000256" key="1">
    <source>
        <dbReference type="SAM" id="MobiDB-lite"/>
    </source>
</evidence>
<gene>
    <name evidence="2" type="ORF">ElP_19130</name>
</gene>
<keyword evidence="3" id="KW-1185">Reference proteome</keyword>
<proteinExistence type="predicted"/>
<dbReference type="AlphaFoldDB" id="A0A518GZM3"/>
<organism evidence="2 3">
    <name type="scientific">Tautonia plasticadhaerens</name>
    <dbReference type="NCBI Taxonomy" id="2527974"/>
    <lineage>
        <taxon>Bacteria</taxon>
        <taxon>Pseudomonadati</taxon>
        <taxon>Planctomycetota</taxon>
        <taxon>Planctomycetia</taxon>
        <taxon>Isosphaerales</taxon>
        <taxon>Isosphaeraceae</taxon>
        <taxon>Tautonia</taxon>
    </lineage>
</organism>
<feature type="region of interest" description="Disordered" evidence="1">
    <location>
        <begin position="23"/>
        <end position="63"/>
    </location>
</feature>
<dbReference type="RefSeq" id="WP_145268625.1">
    <property type="nucleotide sequence ID" value="NZ_CP036426.1"/>
</dbReference>
<reference evidence="2 3" key="1">
    <citation type="submission" date="2019-02" db="EMBL/GenBank/DDBJ databases">
        <title>Deep-cultivation of Planctomycetes and their phenomic and genomic characterization uncovers novel biology.</title>
        <authorList>
            <person name="Wiegand S."/>
            <person name="Jogler M."/>
            <person name="Boedeker C."/>
            <person name="Pinto D."/>
            <person name="Vollmers J."/>
            <person name="Rivas-Marin E."/>
            <person name="Kohn T."/>
            <person name="Peeters S.H."/>
            <person name="Heuer A."/>
            <person name="Rast P."/>
            <person name="Oberbeckmann S."/>
            <person name="Bunk B."/>
            <person name="Jeske O."/>
            <person name="Meyerdierks A."/>
            <person name="Storesund J.E."/>
            <person name="Kallscheuer N."/>
            <person name="Luecker S."/>
            <person name="Lage O.M."/>
            <person name="Pohl T."/>
            <person name="Merkel B.J."/>
            <person name="Hornburger P."/>
            <person name="Mueller R.-W."/>
            <person name="Bruemmer F."/>
            <person name="Labrenz M."/>
            <person name="Spormann A.M."/>
            <person name="Op den Camp H."/>
            <person name="Overmann J."/>
            <person name="Amann R."/>
            <person name="Jetten M.S.M."/>
            <person name="Mascher T."/>
            <person name="Medema M.H."/>
            <person name="Devos D.P."/>
            <person name="Kaster A.-K."/>
            <person name="Ovreas L."/>
            <person name="Rohde M."/>
            <person name="Galperin M.Y."/>
            <person name="Jogler C."/>
        </authorList>
    </citation>
    <scope>NUCLEOTIDE SEQUENCE [LARGE SCALE GENOMIC DNA]</scope>
    <source>
        <strain evidence="2 3">ElP</strain>
    </source>
</reference>
<evidence type="ECO:0000313" key="3">
    <source>
        <dbReference type="Proteomes" id="UP000317835"/>
    </source>
</evidence>
<protein>
    <submittedName>
        <fullName evidence="2">Uncharacterized protein</fullName>
    </submittedName>
</protein>
<sequence>MHRRILAAFAALFAAASLGHQPGALSRSDRRRLGVGRADPDRFGSPRVAPSGRAIRRRLARTA</sequence>
<dbReference type="KEGG" id="tpla:ElP_19130"/>
<accession>A0A518GZM3</accession>